<name>W9YCC9_9EURO</name>
<dbReference type="InterPro" id="IPR011333">
    <property type="entry name" value="SKP1/BTB/POZ_sf"/>
</dbReference>
<dbReference type="Proteomes" id="UP000019484">
    <property type="component" value="Unassembled WGS sequence"/>
</dbReference>
<evidence type="ECO:0000259" key="3">
    <source>
        <dbReference type="PROSITE" id="PS50097"/>
    </source>
</evidence>
<dbReference type="PROSITE" id="PS50097">
    <property type="entry name" value="BTB"/>
    <property type="match status" value="1"/>
</dbReference>
<evidence type="ECO:0000313" key="4">
    <source>
        <dbReference type="EMBL" id="EXJ90532.1"/>
    </source>
</evidence>
<sequence>MVGLRELLTTAEGCDLIIVCQGEFFFVHKAVIGPQSTVLKTETSNSQFLNGEAYIVADISAMVFRKVLTFLYRGDTSDFPPLHQTAFKCVPPTLEYFANTFPNTDKFLTTVVGKPVPKSSVSIPSAGPDMIGNRDKWAVLIGKQRVMGNLYEEKTCTNLAEVSKEMDIFAAAQQLDMAALKELAMKKVFAWFEKELRLGTPLSEELNKVAELVLRKEKSFVKPFFRLYAKFFPTVGMNLTFSRLMRELDRDTFDMLAELHSQWTTERSRLDEALEQTTRKAADLEVEVNLLKAQKASSETQQKDLENLKEALKISQAKEIVSATKAELFENLNKTLQMDLLMTRVSNLHSNENHPPRADPRPKKDTATEDAEKLKRQITDTQQALQQHKAGHKKVKNDLKREKQLLKEQLDDLKDAFKMFMDDVNKSGRCAGCKRQWNFTIDQDHYDSIKIACKLCHEEVWYYEDR</sequence>
<keyword evidence="1" id="KW-0175">Coiled coil</keyword>
<dbReference type="EMBL" id="AMWN01000003">
    <property type="protein sequence ID" value="EXJ90532.1"/>
    <property type="molecule type" value="Genomic_DNA"/>
</dbReference>
<dbReference type="OrthoDB" id="6359816at2759"/>
<reference evidence="4 5" key="1">
    <citation type="submission" date="2013-03" db="EMBL/GenBank/DDBJ databases">
        <title>The Genome Sequence of Capronia coronata CBS 617.96.</title>
        <authorList>
            <consortium name="The Broad Institute Genomics Platform"/>
            <person name="Cuomo C."/>
            <person name="de Hoog S."/>
            <person name="Gorbushina A."/>
            <person name="Walker B."/>
            <person name="Young S.K."/>
            <person name="Zeng Q."/>
            <person name="Gargeya S."/>
            <person name="Fitzgerald M."/>
            <person name="Haas B."/>
            <person name="Abouelleil A."/>
            <person name="Allen A.W."/>
            <person name="Alvarado L."/>
            <person name="Arachchi H.M."/>
            <person name="Berlin A.M."/>
            <person name="Chapman S.B."/>
            <person name="Gainer-Dewar J."/>
            <person name="Goldberg J."/>
            <person name="Griggs A."/>
            <person name="Gujja S."/>
            <person name="Hansen M."/>
            <person name="Howarth C."/>
            <person name="Imamovic A."/>
            <person name="Ireland A."/>
            <person name="Larimer J."/>
            <person name="McCowan C."/>
            <person name="Murphy C."/>
            <person name="Pearson M."/>
            <person name="Poon T.W."/>
            <person name="Priest M."/>
            <person name="Roberts A."/>
            <person name="Saif S."/>
            <person name="Shea T."/>
            <person name="Sisk P."/>
            <person name="Sykes S."/>
            <person name="Wortman J."/>
            <person name="Nusbaum C."/>
            <person name="Birren B."/>
        </authorList>
    </citation>
    <scope>NUCLEOTIDE SEQUENCE [LARGE SCALE GENOMIC DNA]</scope>
    <source>
        <strain evidence="4 5">CBS 617.96</strain>
    </source>
</reference>
<dbReference type="STRING" id="1182541.W9YCC9"/>
<evidence type="ECO:0000256" key="1">
    <source>
        <dbReference type="SAM" id="Coils"/>
    </source>
</evidence>
<dbReference type="InterPro" id="IPR000210">
    <property type="entry name" value="BTB/POZ_dom"/>
</dbReference>
<feature type="compositionally biased region" description="Basic and acidic residues" evidence="2">
    <location>
        <begin position="351"/>
        <end position="369"/>
    </location>
</feature>
<accession>W9YCC9</accession>
<dbReference type="HOGENOM" id="CLU_569905_0_0_1"/>
<comment type="caution">
    <text evidence="4">The sequence shown here is derived from an EMBL/GenBank/DDBJ whole genome shotgun (WGS) entry which is preliminary data.</text>
</comment>
<evidence type="ECO:0000256" key="2">
    <source>
        <dbReference type="SAM" id="MobiDB-lite"/>
    </source>
</evidence>
<organism evidence="4 5">
    <name type="scientific">Capronia coronata CBS 617.96</name>
    <dbReference type="NCBI Taxonomy" id="1182541"/>
    <lineage>
        <taxon>Eukaryota</taxon>
        <taxon>Fungi</taxon>
        <taxon>Dikarya</taxon>
        <taxon>Ascomycota</taxon>
        <taxon>Pezizomycotina</taxon>
        <taxon>Eurotiomycetes</taxon>
        <taxon>Chaetothyriomycetidae</taxon>
        <taxon>Chaetothyriales</taxon>
        <taxon>Herpotrichiellaceae</taxon>
        <taxon>Capronia</taxon>
    </lineage>
</organism>
<dbReference type="GeneID" id="19158525"/>
<protein>
    <recommendedName>
        <fullName evidence="3">BTB domain-containing protein</fullName>
    </recommendedName>
</protein>
<dbReference type="RefSeq" id="XP_007722726.1">
    <property type="nucleotide sequence ID" value="XM_007724536.1"/>
</dbReference>
<keyword evidence="5" id="KW-1185">Reference proteome</keyword>
<feature type="coiled-coil region" evidence="1">
    <location>
        <begin position="267"/>
        <end position="318"/>
    </location>
</feature>
<evidence type="ECO:0000313" key="5">
    <source>
        <dbReference type="Proteomes" id="UP000019484"/>
    </source>
</evidence>
<dbReference type="SUPFAM" id="SSF54695">
    <property type="entry name" value="POZ domain"/>
    <property type="match status" value="1"/>
</dbReference>
<dbReference type="AlphaFoldDB" id="W9YCC9"/>
<dbReference type="Pfam" id="PF00651">
    <property type="entry name" value="BTB"/>
    <property type="match status" value="1"/>
</dbReference>
<feature type="domain" description="BTB" evidence="3">
    <location>
        <begin position="14"/>
        <end position="80"/>
    </location>
</feature>
<gene>
    <name evidence="4" type="ORF">A1O1_03635</name>
</gene>
<dbReference type="Gene3D" id="3.30.710.10">
    <property type="entry name" value="Potassium Channel Kv1.1, Chain A"/>
    <property type="match status" value="1"/>
</dbReference>
<feature type="region of interest" description="Disordered" evidence="2">
    <location>
        <begin position="348"/>
        <end position="369"/>
    </location>
</feature>
<proteinExistence type="predicted"/>